<dbReference type="EMBL" id="JANYMP010000036">
    <property type="protein sequence ID" value="MCS7483713.1"/>
    <property type="molecule type" value="Genomic_DNA"/>
</dbReference>
<reference evidence="2" key="1">
    <citation type="submission" date="2022-08" db="EMBL/GenBank/DDBJ databases">
        <authorList>
            <person name="Tistechok S."/>
            <person name="Samborskyy M."/>
            <person name="Roman I."/>
        </authorList>
    </citation>
    <scope>NUCLEOTIDE SEQUENCE</scope>
    <source>
        <strain evidence="2">DSM 103496</strain>
    </source>
</reference>
<name>A0A9X2VXV2_9PSEU</name>
<evidence type="ECO:0000256" key="1">
    <source>
        <dbReference type="SAM" id="MobiDB-lite"/>
    </source>
</evidence>
<dbReference type="RefSeq" id="WP_259629166.1">
    <property type="nucleotide sequence ID" value="NZ_JANYMP010000036.1"/>
</dbReference>
<feature type="region of interest" description="Disordered" evidence="1">
    <location>
        <begin position="141"/>
        <end position="174"/>
    </location>
</feature>
<comment type="caution">
    <text evidence="2">The sequence shown here is derived from an EMBL/GenBank/DDBJ whole genome shotgun (WGS) entry which is preliminary data.</text>
</comment>
<protein>
    <submittedName>
        <fullName evidence="2">Uncharacterized protein</fullName>
    </submittedName>
</protein>
<accession>A0A9X2VXV2</accession>
<dbReference type="Proteomes" id="UP001141259">
    <property type="component" value="Unassembled WGS sequence"/>
</dbReference>
<dbReference type="AlphaFoldDB" id="A0A9X2VXV2"/>
<gene>
    <name evidence="2" type="ORF">NZH93_43315</name>
</gene>
<sequence length="174" mass="18175">MDLRRTEAPEFGELPAVRRRHLRRYGIAVFDGDGRITDQPLFALLGFTAGLRVEIGITDGHALVVRANPEGGSVLTRRSMVLVPAKVRRWCGFGPREQVLLVAVPHESALIIHGLEKLDHALPRPRALVAAMHPLGGAVPSAQSAAGRGAGGGARGVAGRTGGADAGPGHGGVR</sequence>
<evidence type="ECO:0000313" key="3">
    <source>
        <dbReference type="Proteomes" id="UP001141259"/>
    </source>
</evidence>
<keyword evidence="3" id="KW-1185">Reference proteome</keyword>
<organism evidence="2 3">
    <name type="scientific">Umezawaea endophytica</name>
    <dbReference type="NCBI Taxonomy" id="1654476"/>
    <lineage>
        <taxon>Bacteria</taxon>
        <taxon>Bacillati</taxon>
        <taxon>Actinomycetota</taxon>
        <taxon>Actinomycetes</taxon>
        <taxon>Pseudonocardiales</taxon>
        <taxon>Pseudonocardiaceae</taxon>
        <taxon>Umezawaea</taxon>
    </lineage>
</organism>
<feature type="compositionally biased region" description="Gly residues" evidence="1">
    <location>
        <begin position="148"/>
        <end position="174"/>
    </location>
</feature>
<evidence type="ECO:0000313" key="2">
    <source>
        <dbReference type="EMBL" id="MCS7483713.1"/>
    </source>
</evidence>
<proteinExistence type="predicted"/>